<evidence type="ECO:0000313" key="2">
    <source>
        <dbReference type="EMBL" id="KEQ84613.1"/>
    </source>
</evidence>
<reference evidence="2 3" key="1">
    <citation type="journal article" date="2014" name="BMC Genomics">
        <title>Genome sequencing of four Aureobasidium pullulans varieties: biotechnological potential, stress tolerance, and description of new species.</title>
        <authorList>
            <person name="Gostin Ar C."/>
            <person name="Ohm R.A."/>
            <person name="Kogej T."/>
            <person name="Sonjak S."/>
            <person name="Turk M."/>
            <person name="Zajc J."/>
            <person name="Zalar P."/>
            <person name="Grube M."/>
            <person name="Sun H."/>
            <person name="Han J."/>
            <person name="Sharma A."/>
            <person name="Chiniquy J."/>
            <person name="Ngan C.Y."/>
            <person name="Lipzen A."/>
            <person name="Barry K."/>
            <person name="Grigoriev I.V."/>
            <person name="Gunde-Cimerman N."/>
        </authorList>
    </citation>
    <scope>NUCLEOTIDE SEQUENCE [LARGE SCALE GENOMIC DNA]</scope>
    <source>
        <strain evidence="2 3">EXF-150</strain>
    </source>
</reference>
<dbReference type="EMBL" id="KL584982">
    <property type="protein sequence ID" value="KEQ84613.1"/>
    <property type="molecule type" value="Genomic_DNA"/>
</dbReference>
<evidence type="ECO:0000256" key="1">
    <source>
        <dbReference type="SAM" id="Phobius"/>
    </source>
</evidence>
<protein>
    <submittedName>
        <fullName evidence="2">Uncharacterized protein</fullName>
    </submittedName>
</protein>
<sequence>MEDCNDERWRIDIFDCVAEQESPRIGADMIDWNLRGKVIFFGLAFVFWKVGSSSDVVMILHVFAHGAMRDDSSRLEVLVITYWRSRKSSCMACESWSSSGDTHRLCTL</sequence>
<organism evidence="2 3">
    <name type="scientific">Aureobasidium pullulans EXF-150</name>
    <dbReference type="NCBI Taxonomy" id="1043002"/>
    <lineage>
        <taxon>Eukaryota</taxon>
        <taxon>Fungi</taxon>
        <taxon>Dikarya</taxon>
        <taxon>Ascomycota</taxon>
        <taxon>Pezizomycotina</taxon>
        <taxon>Dothideomycetes</taxon>
        <taxon>Dothideomycetidae</taxon>
        <taxon>Dothideales</taxon>
        <taxon>Saccotheciaceae</taxon>
        <taxon>Aureobasidium</taxon>
    </lineage>
</organism>
<dbReference type="GeneID" id="40747819"/>
<feature type="transmembrane region" description="Helical" evidence="1">
    <location>
        <begin position="38"/>
        <end position="64"/>
    </location>
</feature>
<evidence type="ECO:0000313" key="3">
    <source>
        <dbReference type="Proteomes" id="UP000030706"/>
    </source>
</evidence>
<keyword evidence="1" id="KW-0472">Membrane</keyword>
<gene>
    <name evidence="2" type="ORF">M438DRAFT_345727</name>
</gene>
<dbReference type="RefSeq" id="XP_029760800.1">
    <property type="nucleotide sequence ID" value="XM_029905513.1"/>
</dbReference>
<dbReference type="Proteomes" id="UP000030706">
    <property type="component" value="Unassembled WGS sequence"/>
</dbReference>
<name>A0A074XGT1_AURPU</name>
<accession>A0A074XGT1</accession>
<dbReference type="HOGENOM" id="CLU_2196418_0_0_1"/>
<dbReference type="AlphaFoldDB" id="A0A074XGT1"/>
<keyword evidence="1" id="KW-1133">Transmembrane helix</keyword>
<proteinExistence type="predicted"/>
<keyword evidence="3" id="KW-1185">Reference proteome</keyword>
<keyword evidence="1" id="KW-0812">Transmembrane</keyword>